<organism evidence="2 3">
    <name type="scientific">Methanobacterium paludis (strain DSM 25820 / JCM 18151 / SWAN1)</name>
    <dbReference type="NCBI Taxonomy" id="868131"/>
    <lineage>
        <taxon>Archaea</taxon>
        <taxon>Methanobacteriati</taxon>
        <taxon>Methanobacteriota</taxon>
        <taxon>Methanomada group</taxon>
        <taxon>Methanobacteria</taxon>
        <taxon>Methanobacteriales</taxon>
        <taxon>Methanobacteriaceae</taxon>
        <taxon>Methanobacterium</taxon>
    </lineage>
</organism>
<dbReference type="Proteomes" id="UP000009231">
    <property type="component" value="Chromosome"/>
</dbReference>
<dbReference type="OrthoDB" id="7773at2157"/>
<feature type="domain" description="Metallo-beta-lactamase" evidence="1">
    <location>
        <begin position="60"/>
        <end position="138"/>
    </location>
</feature>
<dbReference type="InterPro" id="IPR001279">
    <property type="entry name" value="Metallo-B-lactamas"/>
</dbReference>
<dbReference type="EMBL" id="CP002772">
    <property type="protein sequence ID" value="AEG18220.1"/>
    <property type="molecule type" value="Genomic_DNA"/>
</dbReference>
<dbReference type="CDD" id="cd07713">
    <property type="entry name" value="DHPS-like_MBL-fold"/>
    <property type="match status" value="1"/>
</dbReference>
<dbReference type="KEGG" id="mew:MSWAN_1203"/>
<dbReference type="Gene3D" id="3.60.15.10">
    <property type="entry name" value="Ribonuclease Z/Hydroxyacylglutathione hydrolase-like"/>
    <property type="match status" value="1"/>
</dbReference>
<reference evidence="2 3" key="1">
    <citation type="journal article" date="2014" name="Int. J. Syst. Evol. Microbiol.">
        <title>Methanobacterium paludis sp. nov. and a novel strain of Methanobacterium lacus isolated from northern peatlands.</title>
        <authorList>
            <person name="Cadillo-Quiroz H."/>
            <person name="Brauer S.L."/>
            <person name="Goodson N."/>
            <person name="Yavitt J.B."/>
            <person name="Zinder S.H."/>
        </authorList>
    </citation>
    <scope>NUCLEOTIDE SEQUENCE [LARGE SCALE GENOMIC DNA]</scope>
    <source>
        <strain evidence="3">DSM 25820 / JCM 18151 / SWAN1</strain>
    </source>
</reference>
<dbReference type="AlphaFoldDB" id="F6D5N8"/>
<sequence>MNELNLREADRLEVTVLVDNFTDMFMEQSSKIDVRPPFAPEKPVLAEHGLSCFIKIFAGSEEHVILMDTGISTECLFQNANALNIDLNRVETVVLSHGHFDHIGGLLNFMNRVSGEIPLALHPEAFLERRINNPAASAPVPIPGLNEEDLKQAGAEIIKCREPSTLASELMLMTGEVERTTTFENGFPWAEVKINDKWVVDPFNDDQGLVVNLKDKGLVVISGCAHAGIINTVDYARKITKNDKVHAVLGGFHLTGPIFEPIVEPTIKEMKRINPDYVVPMHCTGWNSISKFKEEMPEKVVLNTVGTTYIF</sequence>
<evidence type="ECO:0000313" key="2">
    <source>
        <dbReference type="EMBL" id="AEG18220.1"/>
    </source>
</evidence>
<proteinExistence type="predicted"/>
<dbReference type="eggNOG" id="arCOG00503">
    <property type="taxonomic scope" value="Archaea"/>
</dbReference>
<dbReference type="PANTHER" id="PTHR13754:SF18">
    <property type="entry name" value="7,8-DIHYDROPTERIN-6-METHYL-4-(BETA-D-RIBOFURANOSYL)-AMINOBENZENE-5'-PHOSPHATE SYNTHASE"/>
    <property type="match status" value="1"/>
</dbReference>
<keyword evidence="3" id="KW-1185">Reference proteome</keyword>
<dbReference type="SUPFAM" id="SSF56281">
    <property type="entry name" value="Metallo-hydrolase/oxidoreductase"/>
    <property type="match status" value="1"/>
</dbReference>
<dbReference type="HOGENOM" id="CLU_036012_0_0_2"/>
<name>F6D5N8_METPW</name>
<evidence type="ECO:0000313" key="3">
    <source>
        <dbReference type="Proteomes" id="UP000009231"/>
    </source>
</evidence>
<dbReference type="GeneID" id="10668708"/>
<dbReference type="RefSeq" id="WP_013825721.1">
    <property type="nucleotide sequence ID" value="NC_015574.1"/>
</dbReference>
<dbReference type="InterPro" id="IPR052926">
    <property type="entry name" value="Metallo-beta-lactamase_dom"/>
</dbReference>
<accession>F6D5N8</accession>
<dbReference type="GO" id="GO:0016740">
    <property type="term" value="F:transferase activity"/>
    <property type="evidence" value="ECO:0007669"/>
    <property type="project" value="TreeGrafter"/>
</dbReference>
<dbReference type="Pfam" id="PF00753">
    <property type="entry name" value="Lactamase_B"/>
    <property type="match status" value="1"/>
</dbReference>
<dbReference type="STRING" id="868131.MSWAN_1203"/>
<evidence type="ECO:0000259" key="1">
    <source>
        <dbReference type="Pfam" id="PF00753"/>
    </source>
</evidence>
<gene>
    <name evidence="2" type="ordered locus">MSWAN_1203</name>
</gene>
<protein>
    <submittedName>
        <fullName evidence="2">Dihydropteroate synthase</fullName>
    </submittedName>
</protein>
<dbReference type="InterPro" id="IPR036866">
    <property type="entry name" value="RibonucZ/Hydroxyglut_hydro"/>
</dbReference>
<dbReference type="PANTHER" id="PTHR13754">
    <property type="entry name" value="METALLO-BETA-LACTAMASE SUPERFAMILY PROTEIN"/>
    <property type="match status" value="1"/>
</dbReference>
<dbReference type="InterPro" id="IPR041712">
    <property type="entry name" value="DHPS-like_MBL-fold"/>
</dbReference>